<feature type="region of interest" description="Disordered" evidence="1">
    <location>
        <begin position="223"/>
        <end position="288"/>
    </location>
</feature>
<feature type="compositionally biased region" description="Polar residues" evidence="1">
    <location>
        <begin position="817"/>
        <end position="833"/>
    </location>
</feature>
<feature type="compositionally biased region" description="Basic and acidic residues" evidence="1">
    <location>
        <begin position="260"/>
        <end position="277"/>
    </location>
</feature>
<evidence type="ECO:0000313" key="2">
    <source>
        <dbReference type="EMBL" id="CAI2364538.1"/>
    </source>
</evidence>
<dbReference type="AlphaFoldDB" id="A0AAD1UG19"/>
<feature type="compositionally biased region" description="Polar residues" evidence="1">
    <location>
        <begin position="384"/>
        <end position="394"/>
    </location>
</feature>
<feature type="region of interest" description="Disordered" evidence="1">
    <location>
        <begin position="34"/>
        <end position="57"/>
    </location>
</feature>
<feature type="compositionally biased region" description="Basic and acidic residues" evidence="1">
    <location>
        <begin position="396"/>
        <end position="407"/>
    </location>
</feature>
<comment type="caution">
    <text evidence="2">The sequence shown here is derived from an EMBL/GenBank/DDBJ whole genome shotgun (WGS) entry which is preliminary data.</text>
</comment>
<feature type="compositionally biased region" description="Basic and acidic residues" evidence="1">
    <location>
        <begin position="795"/>
        <end position="806"/>
    </location>
</feature>
<evidence type="ECO:0000256" key="1">
    <source>
        <dbReference type="SAM" id="MobiDB-lite"/>
    </source>
</evidence>
<protein>
    <submittedName>
        <fullName evidence="2">Uncharacterized protein</fullName>
    </submittedName>
</protein>
<name>A0AAD1UG19_EUPCR</name>
<organism evidence="2 3">
    <name type="scientific">Euplotes crassus</name>
    <dbReference type="NCBI Taxonomy" id="5936"/>
    <lineage>
        <taxon>Eukaryota</taxon>
        <taxon>Sar</taxon>
        <taxon>Alveolata</taxon>
        <taxon>Ciliophora</taxon>
        <taxon>Intramacronucleata</taxon>
        <taxon>Spirotrichea</taxon>
        <taxon>Hypotrichia</taxon>
        <taxon>Euplotida</taxon>
        <taxon>Euplotidae</taxon>
        <taxon>Moneuplotes</taxon>
    </lineage>
</organism>
<feature type="region of interest" description="Disordered" evidence="1">
    <location>
        <begin position="745"/>
        <end position="842"/>
    </location>
</feature>
<dbReference type="EMBL" id="CAMPGE010005693">
    <property type="protein sequence ID" value="CAI2364538.1"/>
    <property type="molecule type" value="Genomic_DNA"/>
</dbReference>
<proteinExistence type="predicted"/>
<sequence length="880" mass="101683">MNTDTKWTIREIKKKIENLQMRLVKEKRLINKPSNATRTRNHLNEPKGSVRSSTVSLTPPEKHQLAYMNIARKFITFANSVCILYIQDGLKNEAYELLKKCSYLELELLENDVDKVMKWKGHLLYNYILCHFFGKSALTLQNLGYILKLSRKLNDTKIKNWDFLCSINFFAFYIYWKFKRYDQCIEALETAQKYVLKLMDNELPQSSKIIAKVQEVDEETEKEFSDCPYLESSKGNTKDQPKKKPQNQFISYYDTSDSEENTKENPYPHDQSQRYENEPISADDNDPKESRLCQLSKFNLFGLIKLCNASLVLIIQQDKQQALEILKQGIETLSILSEKFGSPIIAQNLLENLCDQIYCSQKCDDQTIKEVLISRGSRNLRSFKDLNTTNTPKLQGTRERSLDENHSDTQYIFATSDAPYEKENTNTSEGNEEKEELVTKMPLNPRGIINSTDFKTIMMTATFIPFIKPGIPRFQINQKEICQAKINFKKKEKLFIENICLRDNIISYNSRNNKETPIKNETSNISHHPELNDLKAESGNNNEIDEELDKSITQINSSMKDPAQKQAISPIQPCKEYNHYSQSGNPYNTRHPKPKRYVRNTNFRVQNNKSQAQYQRSELGSAVCSRERDIFPTSTKVHQANNFELRSFTVHTSGVNHELNRTRDEVGTRLPFIQKAENSKKLMNYTNSSIRQYSLPKRANVRYSTKESVSIKNSQANGTYHQKVIRSPRPTTIAQERIGGKYEKILPDKRPLKKIKGRMRQFNSSKGSQRESLERPITIKSTAKSKFTPYPRLSKKNEKGDNKINENKLPTSLLKVKSNSRAGASQPKPQNSKGPLPACKSPSLPSNMLQIYKYHKSHLKYSKIQKLSLQSKMSYSLNPQ</sequence>
<feature type="compositionally biased region" description="Basic and acidic residues" evidence="1">
    <location>
        <begin position="527"/>
        <end position="536"/>
    </location>
</feature>
<accession>A0AAD1UG19</accession>
<feature type="compositionally biased region" description="Polar residues" evidence="1">
    <location>
        <begin position="246"/>
        <end position="255"/>
    </location>
</feature>
<keyword evidence="3" id="KW-1185">Reference proteome</keyword>
<reference evidence="2" key="1">
    <citation type="submission" date="2023-07" db="EMBL/GenBank/DDBJ databases">
        <authorList>
            <consortium name="AG Swart"/>
            <person name="Singh M."/>
            <person name="Singh A."/>
            <person name="Seah K."/>
            <person name="Emmerich C."/>
        </authorList>
    </citation>
    <scope>NUCLEOTIDE SEQUENCE</scope>
    <source>
        <strain evidence="2">DP1</strain>
    </source>
</reference>
<gene>
    <name evidence="2" type="ORF">ECRASSUSDP1_LOCUS5882</name>
</gene>
<dbReference type="Proteomes" id="UP001295684">
    <property type="component" value="Unassembled WGS sequence"/>
</dbReference>
<evidence type="ECO:0000313" key="3">
    <source>
        <dbReference type="Proteomes" id="UP001295684"/>
    </source>
</evidence>
<feature type="region of interest" description="Disordered" evidence="1">
    <location>
        <begin position="384"/>
        <end position="437"/>
    </location>
</feature>
<feature type="region of interest" description="Disordered" evidence="1">
    <location>
        <begin position="517"/>
        <end position="540"/>
    </location>
</feature>